<dbReference type="PANTHER" id="PTHR13696:SF96">
    <property type="entry name" value="COBQ_COBB_MIND_PARA NUCLEOTIDE BINDING DOMAIN-CONTAINING PROTEIN"/>
    <property type="match status" value="1"/>
</dbReference>
<reference evidence="2 3" key="1">
    <citation type="submission" date="2024-10" db="EMBL/GenBank/DDBJ databases">
        <authorList>
            <person name="Ratan Roy A."/>
            <person name="Morales Sandoval P.H."/>
            <person name="De Los Santos Villalobos S."/>
            <person name="Chakraborty S."/>
            <person name="Mukherjee J."/>
        </authorList>
    </citation>
    <scope>NUCLEOTIDE SEQUENCE [LARGE SCALE GENOMIC DNA]</scope>
    <source>
        <strain evidence="2 3">S1</strain>
    </source>
</reference>
<dbReference type="Proteomes" id="UP001600165">
    <property type="component" value="Unassembled WGS sequence"/>
</dbReference>
<gene>
    <name evidence="2" type="ORF">ACFVKH_19170</name>
</gene>
<dbReference type="InterPro" id="IPR027417">
    <property type="entry name" value="P-loop_NTPase"/>
</dbReference>
<sequence length="207" mass="22343">MKTISLLTRKGGSGKSTLTTHWAVEAERTKGRRAVIFDFDPQGSCSSWYSKRQANSPLLIQSGPEAVQDHLEACKSEDVDFVLIDTVPDINAIAVHAARVSDLVVIPVRPSVLDIEAISASVELVEGVGAAAVIILNQSPAGSTIADEATQVLGQYGLTICPIYIVSRIAFSRSMIDGRTAREIEPSGKAAREIRDSWKWIKQQLGV</sequence>
<comment type="caution">
    <text evidence="2">The sequence shown here is derived from an EMBL/GenBank/DDBJ whole genome shotgun (WGS) entry which is preliminary data.</text>
</comment>
<dbReference type="SUPFAM" id="SSF52540">
    <property type="entry name" value="P-loop containing nucleoside triphosphate hydrolases"/>
    <property type="match status" value="1"/>
</dbReference>
<evidence type="ECO:0000313" key="3">
    <source>
        <dbReference type="Proteomes" id="UP001600165"/>
    </source>
</evidence>
<accession>A0ABW6IJL0</accession>
<proteinExistence type="predicted"/>
<name>A0ABW6IJL0_9CYAN</name>
<organism evidence="2 3">
    <name type="scientific">Almyronema epifaneia S1</name>
    <dbReference type="NCBI Taxonomy" id="2991925"/>
    <lineage>
        <taxon>Bacteria</taxon>
        <taxon>Bacillati</taxon>
        <taxon>Cyanobacteriota</taxon>
        <taxon>Cyanophyceae</taxon>
        <taxon>Nodosilineales</taxon>
        <taxon>Nodosilineaceae</taxon>
        <taxon>Almyronema</taxon>
        <taxon>Almyronema epifaneia</taxon>
    </lineage>
</organism>
<dbReference type="RefSeq" id="WP_377968038.1">
    <property type="nucleotide sequence ID" value="NZ_JBHZOL010000109.1"/>
</dbReference>
<dbReference type="InterPro" id="IPR002586">
    <property type="entry name" value="CobQ/CobB/MinD/ParA_Nub-bd_dom"/>
</dbReference>
<dbReference type="InterPro" id="IPR050678">
    <property type="entry name" value="DNA_Partitioning_ATPase"/>
</dbReference>
<dbReference type="PIRSF" id="PIRSF009320">
    <property type="entry name" value="Nuc_binding_HP_1000"/>
    <property type="match status" value="1"/>
</dbReference>
<dbReference type="Pfam" id="PF01656">
    <property type="entry name" value="CbiA"/>
    <property type="match status" value="1"/>
</dbReference>
<evidence type="ECO:0000313" key="2">
    <source>
        <dbReference type="EMBL" id="MFE4108407.1"/>
    </source>
</evidence>
<evidence type="ECO:0000259" key="1">
    <source>
        <dbReference type="Pfam" id="PF01656"/>
    </source>
</evidence>
<keyword evidence="3" id="KW-1185">Reference proteome</keyword>
<dbReference type="Gene3D" id="3.40.50.300">
    <property type="entry name" value="P-loop containing nucleotide triphosphate hydrolases"/>
    <property type="match status" value="1"/>
</dbReference>
<dbReference type="EMBL" id="JBHZOL010000109">
    <property type="protein sequence ID" value="MFE4108407.1"/>
    <property type="molecule type" value="Genomic_DNA"/>
</dbReference>
<dbReference type="PANTHER" id="PTHR13696">
    <property type="entry name" value="P-LOOP CONTAINING NUCLEOSIDE TRIPHOSPHATE HYDROLASE"/>
    <property type="match status" value="1"/>
</dbReference>
<feature type="domain" description="CobQ/CobB/MinD/ParA nucleotide binding" evidence="1">
    <location>
        <begin position="6"/>
        <end position="126"/>
    </location>
</feature>
<dbReference type="CDD" id="cd02042">
    <property type="entry name" value="ParAB_family"/>
    <property type="match status" value="1"/>
</dbReference>
<protein>
    <submittedName>
        <fullName evidence="2">AAA family ATPase</fullName>
    </submittedName>
</protein>